<gene>
    <name evidence="2" type="ORF">EGT73_14050</name>
    <name evidence="1" type="ORF">N5D11_07315</name>
</gene>
<organism evidence="2 3">
    <name type="scientific">Acinetobacter johnsonii</name>
    <dbReference type="NCBI Taxonomy" id="40214"/>
    <lineage>
        <taxon>Bacteria</taxon>
        <taxon>Pseudomonadati</taxon>
        <taxon>Pseudomonadota</taxon>
        <taxon>Gammaproteobacteria</taxon>
        <taxon>Moraxellales</taxon>
        <taxon>Moraxellaceae</taxon>
        <taxon>Acinetobacter</taxon>
    </lineage>
</organism>
<reference evidence="1" key="2">
    <citation type="submission" date="2022-09" db="EMBL/GenBank/DDBJ databases">
        <title>Intensive care unit water sources are persistently colonized with multi-drug resistant bacteria and are the site of extensive horizontal gene transfer of antibiotic resistance genes.</title>
        <authorList>
            <person name="Diorio-Toth L."/>
        </authorList>
    </citation>
    <scope>NUCLEOTIDE SEQUENCE</scope>
    <source>
        <strain evidence="1">GD03851</strain>
    </source>
</reference>
<name>A0A3R9EE55_ACIJO</name>
<dbReference type="RefSeq" id="WP_086209550.1">
    <property type="nucleotide sequence ID" value="NZ_JAOCDR010000011.1"/>
</dbReference>
<dbReference type="Proteomes" id="UP000277537">
    <property type="component" value="Unassembled WGS sequence"/>
</dbReference>
<evidence type="ECO:0000313" key="3">
    <source>
        <dbReference type="Proteomes" id="UP000277537"/>
    </source>
</evidence>
<protein>
    <recommendedName>
        <fullName evidence="4">XRE family transcriptional regulator</fullName>
    </recommendedName>
</protein>
<evidence type="ECO:0000313" key="1">
    <source>
        <dbReference type="EMBL" id="MDH0655925.1"/>
    </source>
</evidence>
<accession>A0A3R9EE55</accession>
<comment type="caution">
    <text evidence="2">The sequence shown here is derived from an EMBL/GenBank/DDBJ whole genome shotgun (WGS) entry which is preliminary data.</text>
</comment>
<dbReference type="Proteomes" id="UP001161099">
    <property type="component" value="Unassembled WGS sequence"/>
</dbReference>
<proteinExistence type="predicted"/>
<evidence type="ECO:0008006" key="4">
    <source>
        <dbReference type="Google" id="ProtNLM"/>
    </source>
</evidence>
<sequence length="76" mass="8829">MRKVDFDFAQYIRSMSEQQLQNFAIASGTTTNYIKLHLIYKKKIPRPEMIDSLVIAAEGGFSKHQFVSWLYDLEVA</sequence>
<dbReference type="EMBL" id="RHXE01000040">
    <property type="protein sequence ID" value="RSE21250.1"/>
    <property type="molecule type" value="Genomic_DNA"/>
</dbReference>
<reference evidence="2 3" key="1">
    <citation type="submission" date="2018-10" db="EMBL/GenBank/DDBJ databases">
        <title>Transmission dynamics of multidrug resistant bacteria on intensive care unit surfaces.</title>
        <authorList>
            <person name="D'Souza A.W."/>
            <person name="Potter R.F."/>
            <person name="Wallace M."/>
            <person name="Shupe A."/>
            <person name="Patel S."/>
            <person name="Sun S."/>
            <person name="Gul D."/>
            <person name="Kwon J.H."/>
            <person name="Andleeb S."/>
            <person name="Burnham C.-A.D."/>
            <person name="Dantas G."/>
        </authorList>
    </citation>
    <scope>NUCLEOTIDE SEQUENCE [LARGE SCALE GENOMIC DNA]</scope>
    <source>
        <strain evidence="2 3">AJ_385</strain>
    </source>
</reference>
<evidence type="ECO:0000313" key="2">
    <source>
        <dbReference type="EMBL" id="RSE21250.1"/>
    </source>
</evidence>
<dbReference type="AlphaFoldDB" id="A0A3R9EE55"/>
<dbReference type="EMBL" id="JAOCDR010000011">
    <property type="protein sequence ID" value="MDH0655925.1"/>
    <property type="molecule type" value="Genomic_DNA"/>
</dbReference>